<comment type="catalytic activity">
    <reaction evidence="3">
        <text>RX + glutathione = an S-substituted glutathione + a halide anion + H(+)</text>
        <dbReference type="Rhea" id="RHEA:16437"/>
        <dbReference type="ChEBI" id="CHEBI:15378"/>
        <dbReference type="ChEBI" id="CHEBI:16042"/>
        <dbReference type="ChEBI" id="CHEBI:17792"/>
        <dbReference type="ChEBI" id="CHEBI:57925"/>
        <dbReference type="ChEBI" id="CHEBI:90779"/>
        <dbReference type="EC" id="2.5.1.18"/>
    </reaction>
</comment>
<dbReference type="InterPro" id="IPR036249">
    <property type="entry name" value="Thioredoxin-like_sf"/>
</dbReference>
<dbReference type="CDD" id="cd03185">
    <property type="entry name" value="GST_C_Tau"/>
    <property type="match status" value="1"/>
</dbReference>
<dbReference type="GO" id="GO:0004364">
    <property type="term" value="F:glutathione transferase activity"/>
    <property type="evidence" value="ECO:0007669"/>
    <property type="project" value="UniProtKB-EC"/>
</dbReference>
<dbReference type="CDD" id="cd03058">
    <property type="entry name" value="GST_N_Tau"/>
    <property type="match status" value="2"/>
</dbReference>
<evidence type="ECO:0000259" key="5">
    <source>
        <dbReference type="PROSITE" id="PS50404"/>
    </source>
</evidence>
<dbReference type="SFLD" id="SFLDS00019">
    <property type="entry name" value="Glutathione_Transferase_(cytos"/>
    <property type="match status" value="2"/>
</dbReference>
<dbReference type="PANTHER" id="PTHR11260:SF676">
    <property type="entry name" value="GLUTATHIONE S-TRANSFERASE U8"/>
    <property type="match status" value="1"/>
</dbReference>
<organism evidence="7 8">
    <name type="scientific">Aristolochia fimbriata</name>
    <name type="common">White veined hardy Dutchman's pipe vine</name>
    <dbReference type="NCBI Taxonomy" id="158543"/>
    <lineage>
        <taxon>Eukaryota</taxon>
        <taxon>Viridiplantae</taxon>
        <taxon>Streptophyta</taxon>
        <taxon>Embryophyta</taxon>
        <taxon>Tracheophyta</taxon>
        <taxon>Spermatophyta</taxon>
        <taxon>Magnoliopsida</taxon>
        <taxon>Magnoliidae</taxon>
        <taxon>Piperales</taxon>
        <taxon>Aristolochiaceae</taxon>
        <taxon>Aristolochia</taxon>
    </lineage>
</organism>
<dbReference type="InterPro" id="IPR036282">
    <property type="entry name" value="Glutathione-S-Trfase_C_sf"/>
</dbReference>
<protein>
    <recommendedName>
        <fullName evidence="1">glutathione transferase</fullName>
        <ecNumber evidence="1">2.5.1.18</ecNumber>
    </recommendedName>
</protein>
<dbReference type="InterPro" id="IPR004045">
    <property type="entry name" value="Glutathione_S-Trfase_N"/>
</dbReference>
<dbReference type="InterPro" id="IPR045073">
    <property type="entry name" value="Omega/Tau-like"/>
</dbReference>
<dbReference type="InterPro" id="IPR040079">
    <property type="entry name" value="Glutathione_S-Trfase"/>
</dbReference>
<comment type="similarity">
    <text evidence="4">Belongs to the GST superfamily.</text>
</comment>
<dbReference type="InterPro" id="IPR010987">
    <property type="entry name" value="Glutathione-S-Trfase_C-like"/>
</dbReference>
<evidence type="ECO:0000256" key="1">
    <source>
        <dbReference type="ARBA" id="ARBA00012452"/>
    </source>
</evidence>
<dbReference type="Gene3D" id="1.20.1050.10">
    <property type="match status" value="2"/>
</dbReference>
<comment type="caution">
    <text evidence="7">The sequence shown here is derived from an EMBL/GenBank/DDBJ whole genome shotgun (WGS) entry which is preliminary data.</text>
</comment>
<dbReference type="SFLD" id="SFLDG01152">
    <property type="entry name" value="Main.3:_Omega-_and_Tau-like"/>
    <property type="match status" value="2"/>
</dbReference>
<dbReference type="Gene3D" id="3.40.30.10">
    <property type="entry name" value="Glutaredoxin"/>
    <property type="match status" value="2"/>
</dbReference>
<dbReference type="FunFam" id="3.40.30.10:FF:000014">
    <property type="entry name" value="Tau class glutathione S-transferase"/>
    <property type="match status" value="2"/>
</dbReference>
<dbReference type="PROSITE" id="PS50404">
    <property type="entry name" value="GST_NTER"/>
    <property type="match status" value="2"/>
</dbReference>
<dbReference type="Pfam" id="PF02798">
    <property type="entry name" value="GST_N"/>
    <property type="match status" value="2"/>
</dbReference>
<dbReference type="SFLD" id="SFLDG00358">
    <property type="entry name" value="Main_(cytGST)"/>
    <property type="match status" value="2"/>
</dbReference>
<feature type="domain" description="GST N-terminal" evidence="5">
    <location>
        <begin position="231"/>
        <end position="310"/>
    </location>
</feature>
<evidence type="ECO:0000313" key="8">
    <source>
        <dbReference type="Proteomes" id="UP000825729"/>
    </source>
</evidence>
<evidence type="ECO:0000259" key="6">
    <source>
        <dbReference type="PROSITE" id="PS50405"/>
    </source>
</evidence>
<dbReference type="InterPro" id="IPR045074">
    <property type="entry name" value="GST_C_Tau"/>
</dbReference>
<dbReference type="InterPro" id="IPR004046">
    <property type="entry name" value="GST_C"/>
</dbReference>
<dbReference type="Pfam" id="PF00043">
    <property type="entry name" value="GST_C"/>
    <property type="match status" value="1"/>
</dbReference>
<dbReference type="AlphaFoldDB" id="A0AAV7ERP1"/>
<proteinExistence type="inferred from homology"/>
<dbReference type="Proteomes" id="UP000825729">
    <property type="component" value="Unassembled WGS sequence"/>
</dbReference>
<evidence type="ECO:0000313" key="7">
    <source>
        <dbReference type="EMBL" id="KAG9450760.1"/>
    </source>
</evidence>
<evidence type="ECO:0000256" key="3">
    <source>
        <dbReference type="ARBA" id="ARBA00047960"/>
    </source>
</evidence>
<keyword evidence="2" id="KW-0808">Transferase</keyword>
<accession>A0AAV7ERP1</accession>
<dbReference type="GO" id="GO:0005737">
    <property type="term" value="C:cytoplasm"/>
    <property type="evidence" value="ECO:0007669"/>
    <property type="project" value="TreeGrafter"/>
</dbReference>
<dbReference type="PROSITE" id="PS50405">
    <property type="entry name" value="GST_CTER"/>
    <property type="match status" value="1"/>
</dbReference>
<evidence type="ECO:0000256" key="4">
    <source>
        <dbReference type="RuleBase" id="RU003494"/>
    </source>
</evidence>
<feature type="domain" description="GST C-terminal" evidence="6">
    <location>
        <begin position="90"/>
        <end position="223"/>
    </location>
</feature>
<name>A0AAV7ERP1_ARIFI</name>
<keyword evidence="8" id="KW-1185">Reference proteome</keyword>
<dbReference type="EC" id="2.5.1.18" evidence="1"/>
<evidence type="ECO:0000256" key="2">
    <source>
        <dbReference type="ARBA" id="ARBA00022679"/>
    </source>
</evidence>
<sequence>MAAGEAVKLFGMWASPYALRVRWALHLKGIEYYEYEEEDLRNKSPLLLQYNPVYKQIPVLVHGGKPIAQSLVIIEYIDETWKNNPLLPEDPYDRAIARFWAKFAEEKCIPAIFSVFSTVGEDQDKAIKEARECLKVFEGGLNGKKFFGGDSLGFTDIVAGWFAYWVPLNEEVLGRTLVDERDLPVLKRWFQDLLDIDAVKEILPPREKLLAHLQGFLEKLTGSSSNDMAGEAVKLLGNWASPFVLRVRWVLRLKRIEYEYVEEDLLNKSPRLLQSNPVYKKVPVLLHGEKSLAESLMIVEYLDETWKNNPMLPEDPYERATARFWAKYADEKLLPAILGAAVKTGEDQEKCIKEVHAAMAHILAVTTAFLMDFQVHEI</sequence>
<dbReference type="PANTHER" id="PTHR11260">
    <property type="entry name" value="GLUTATHIONE S-TRANSFERASE, GST, SUPERFAMILY, GST DOMAIN CONTAINING"/>
    <property type="match status" value="1"/>
</dbReference>
<dbReference type="GO" id="GO:0006749">
    <property type="term" value="P:glutathione metabolic process"/>
    <property type="evidence" value="ECO:0007669"/>
    <property type="project" value="InterPro"/>
</dbReference>
<gene>
    <name evidence="7" type="ORF">H6P81_010725</name>
</gene>
<dbReference type="SUPFAM" id="SSF52833">
    <property type="entry name" value="Thioredoxin-like"/>
    <property type="match status" value="2"/>
</dbReference>
<dbReference type="FunFam" id="1.20.1050.10:FF:000012">
    <property type="entry name" value="Tau class glutathione S-transferase"/>
    <property type="match status" value="1"/>
</dbReference>
<dbReference type="SUPFAM" id="SSF47616">
    <property type="entry name" value="GST C-terminal domain-like"/>
    <property type="match status" value="1"/>
</dbReference>
<dbReference type="EMBL" id="JAINDJ010000004">
    <property type="protein sequence ID" value="KAG9450760.1"/>
    <property type="molecule type" value="Genomic_DNA"/>
</dbReference>
<reference evidence="7 8" key="1">
    <citation type="submission" date="2021-07" db="EMBL/GenBank/DDBJ databases">
        <title>The Aristolochia fimbriata genome: insights into angiosperm evolution, floral development and chemical biosynthesis.</title>
        <authorList>
            <person name="Jiao Y."/>
        </authorList>
    </citation>
    <scope>NUCLEOTIDE SEQUENCE [LARGE SCALE GENOMIC DNA]</scope>
    <source>
        <strain evidence="7">IBCAS-2021</strain>
        <tissue evidence="7">Leaf</tissue>
    </source>
</reference>
<feature type="domain" description="GST N-terminal" evidence="5">
    <location>
        <begin position="5"/>
        <end position="85"/>
    </location>
</feature>